<dbReference type="AlphaFoldDB" id="W8T620"/>
<dbReference type="STRING" id="1286171.EAL2_c18830"/>
<dbReference type="KEGG" id="eac:EAL2_c18830"/>
<dbReference type="Gene3D" id="3.20.20.370">
    <property type="entry name" value="Glycoside hydrolase/deacetylase"/>
    <property type="match status" value="1"/>
</dbReference>
<reference evidence="1 2" key="1">
    <citation type="journal article" date="2014" name="Genome Announc.">
        <title>Complete Genome Sequence of Amino Acid-Utilizing Eubacterium acidaminophilum al-2 (DSM 3953).</title>
        <authorList>
            <person name="Poehlein A."/>
            <person name="Andreesen J.R."/>
            <person name="Daniel R."/>
        </authorList>
    </citation>
    <scope>NUCLEOTIDE SEQUENCE [LARGE SCALE GENOMIC DNA]</scope>
    <source>
        <strain evidence="1 2">DSM 3953</strain>
    </source>
</reference>
<dbReference type="SUPFAM" id="SSF88713">
    <property type="entry name" value="Glycoside hydrolase/deacetylase"/>
    <property type="match status" value="1"/>
</dbReference>
<dbReference type="EMBL" id="CP007452">
    <property type="protein sequence ID" value="AHM57164.1"/>
    <property type="molecule type" value="Genomic_DNA"/>
</dbReference>
<dbReference type="OrthoDB" id="2539239at2"/>
<keyword evidence="2" id="KW-1185">Reference proteome</keyword>
<name>W8T620_PEPAC</name>
<evidence type="ECO:0000313" key="1">
    <source>
        <dbReference type="EMBL" id="AHM57164.1"/>
    </source>
</evidence>
<dbReference type="PATRIC" id="fig|1286171.3.peg.1831"/>
<dbReference type="eggNOG" id="ENOG502ZA6C">
    <property type="taxonomic scope" value="Bacteria"/>
</dbReference>
<dbReference type="GO" id="GO:0005975">
    <property type="term" value="P:carbohydrate metabolic process"/>
    <property type="evidence" value="ECO:0007669"/>
    <property type="project" value="InterPro"/>
</dbReference>
<evidence type="ECO:0000313" key="2">
    <source>
        <dbReference type="Proteomes" id="UP000019591"/>
    </source>
</evidence>
<evidence type="ECO:0008006" key="3">
    <source>
        <dbReference type="Google" id="ProtNLM"/>
    </source>
</evidence>
<dbReference type="Proteomes" id="UP000019591">
    <property type="component" value="Chromosome"/>
</dbReference>
<accession>W8T620</accession>
<sequence length="401" mass="45661">MKIDVCKWYGDADSPVLFWIDDLANTWVDVSGSGEIELGEDWGYAKHGENSSFDYLEQKLLSRHPNIKTTFFVPVGKRSGVVADSSIKVISEAINSDEETKAFFRNISENPKFEMAYHGTTHGIAGERTEDFVQEWSTFGSLEEALETIETGKRIFNEVFGHYPKGGKYCGYDPGKYGDESIDRSGFFWWCRHSNVDLVEYGDSEHGGSDKNPLTSYDIKIFGKNNVIDIPTTICGHMLNRYLNKDERIIKGTVKRLLRRQLIEKEMKKIDYLIKNKLLISIEEHISPARNDGRSQLLNIFDDLKGLNEIFDYISGKNIWYCTGSELAEYYYCRENSVIEQSGNEFVVKFKSENVELSSKYLSLKVEGGSVEKLILPDGKEVSKTNGVFNVEIMDGVYKTT</sequence>
<proteinExistence type="predicted"/>
<dbReference type="RefSeq" id="WP_025436116.1">
    <property type="nucleotide sequence ID" value="NZ_CP007452.1"/>
</dbReference>
<dbReference type="InterPro" id="IPR011330">
    <property type="entry name" value="Glyco_hydro/deAcase_b/a-brl"/>
</dbReference>
<gene>
    <name evidence="1" type="ORF">EAL2_c18830</name>
</gene>
<organism evidence="1 2">
    <name type="scientific">Peptoclostridium acidaminophilum DSM 3953</name>
    <dbReference type="NCBI Taxonomy" id="1286171"/>
    <lineage>
        <taxon>Bacteria</taxon>
        <taxon>Bacillati</taxon>
        <taxon>Bacillota</taxon>
        <taxon>Clostridia</taxon>
        <taxon>Peptostreptococcales</taxon>
        <taxon>Peptoclostridiaceae</taxon>
        <taxon>Peptoclostridium</taxon>
    </lineage>
</organism>
<protein>
    <recommendedName>
        <fullName evidence="3">Polysaccharide deacetylase</fullName>
    </recommendedName>
</protein>
<dbReference type="HOGENOM" id="CLU_680868_0_0_9"/>